<dbReference type="Gene3D" id="3.40.50.150">
    <property type="entry name" value="Vaccinia Virus protein VP39"/>
    <property type="match status" value="1"/>
</dbReference>
<proteinExistence type="inferred from homology"/>
<dbReference type="InterPro" id="IPR001091">
    <property type="entry name" value="RM_Methyltransferase"/>
</dbReference>
<dbReference type="RefSeq" id="WP_160772988.1">
    <property type="nucleotide sequence ID" value="NZ_WTYV01000007.1"/>
</dbReference>
<dbReference type="PIRSF" id="PIRSF036758">
    <property type="entry name" value="Aden_M_ParB"/>
    <property type="match status" value="1"/>
</dbReference>
<evidence type="ECO:0000256" key="1">
    <source>
        <dbReference type="ARBA" id="ARBA00006594"/>
    </source>
</evidence>
<protein>
    <recommendedName>
        <fullName evidence="5">Methyltransferase</fullName>
        <ecNumber evidence="5">2.1.1.-</ecNumber>
    </recommendedName>
</protein>
<sequence length="491" mass="53845">MTTKALQEGRLKKAKLDKTKARRERLAGERRLAEAAGRARRNDLLPDLQISQIPIGDLRGPRNRTRKDGPEQVERLVRSIAEFGFSQPVLVRQGQVLDGWTRVLAARELGLDHVPAIDCNHLDAAAARGLALALNRIAERGDWDLDALKIEFQELIDLDVDLGATGFTMEEQDIILLDPLDAQDADEDEVGAEPAVDPVTRIGDIWGLCEHRIISGNALEEGTYKALLGDERVHVVLTDPPYNVPIKGNVSGLGKKVHDEFVMASGEMSDAEFQAFLDKVLGLMTAWLVAGAVLFVFMDWRSIHRVYAAGEAAKLKLLNLVVWYKESGGMGALYRSAHELIAVLCKGDKPRVNNVELGRHGRDRANVWVAPGANRRGSSANEMLASHATPKPVELCVDALLDVTQRGDVVLDVFLGSGTTLIAAEKTGRVCRGIELEPGFVDVCIRRWERHTGKEAVLIRTGQTFRQVEAERYAGVEDLDDEAGLEAGGAK</sequence>
<dbReference type="GO" id="GO:0003677">
    <property type="term" value="F:DNA binding"/>
    <property type="evidence" value="ECO:0007669"/>
    <property type="project" value="InterPro"/>
</dbReference>
<dbReference type="SUPFAM" id="SSF53335">
    <property type="entry name" value="S-adenosyl-L-methionine-dependent methyltransferases"/>
    <property type="match status" value="1"/>
</dbReference>
<dbReference type="Proteomes" id="UP000466966">
    <property type="component" value="Unassembled WGS sequence"/>
</dbReference>
<keyword evidence="2 9" id="KW-0489">Methyltransferase</keyword>
<keyword evidence="10" id="KW-1185">Reference proteome</keyword>
<dbReference type="GO" id="GO:0008170">
    <property type="term" value="F:N-methyltransferase activity"/>
    <property type="evidence" value="ECO:0007669"/>
    <property type="project" value="InterPro"/>
</dbReference>
<dbReference type="Pfam" id="PF02195">
    <property type="entry name" value="ParB_N"/>
    <property type="match status" value="1"/>
</dbReference>
<feature type="transmembrane region" description="Helical" evidence="7">
    <location>
        <begin position="280"/>
        <end position="298"/>
    </location>
</feature>
<keyword evidence="7" id="KW-0472">Membrane</keyword>
<evidence type="ECO:0000256" key="4">
    <source>
        <dbReference type="ARBA" id="ARBA00047942"/>
    </source>
</evidence>
<comment type="catalytic activity">
    <reaction evidence="4">
        <text>a 2'-deoxyadenosine in DNA + S-adenosyl-L-methionine = an N(6)-methyl-2'-deoxyadenosine in DNA + S-adenosyl-L-homocysteine + H(+)</text>
        <dbReference type="Rhea" id="RHEA:15197"/>
        <dbReference type="Rhea" id="RHEA-COMP:12418"/>
        <dbReference type="Rhea" id="RHEA-COMP:12419"/>
        <dbReference type="ChEBI" id="CHEBI:15378"/>
        <dbReference type="ChEBI" id="CHEBI:57856"/>
        <dbReference type="ChEBI" id="CHEBI:59789"/>
        <dbReference type="ChEBI" id="CHEBI:90615"/>
        <dbReference type="ChEBI" id="CHEBI:90616"/>
        <dbReference type="EC" id="2.1.1.72"/>
    </reaction>
</comment>
<keyword evidence="7" id="KW-0812">Transmembrane</keyword>
<evidence type="ECO:0000256" key="7">
    <source>
        <dbReference type="SAM" id="Phobius"/>
    </source>
</evidence>
<keyword evidence="7" id="KW-1133">Transmembrane helix</keyword>
<dbReference type="SMART" id="SM00470">
    <property type="entry name" value="ParB"/>
    <property type="match status" value="1"/>
</dbReference>
<feature type="domain" description="ParB-like N-terminal" evidence="8">
    <location>
        <begin position="51"/>
        <end position="136"/>
    </location>
</feature>
<dbReference type="InterPro" id="IPR036086">
    <property type="entry name" value="ParB/Sulfiredoxin_sf"/>
</dbReference>
<name>A0A844Z3D9_9SPHN</name>
<dbReference type="AlphaFoldDB" id="A0A844Z3D9"/>
<organism evidence="9 10">
    <name type="scientific">Alteraurantiacibacter buctensis</name>
    <dbReference type="NCBI Taxonomy" id="1503981"/>
    <lineage>
        <taxon>Bacteria</taxon>
        <taxon>Pseudomonadati</taxon>
        <taxon>Pseudomonadota</taxon>
        <taxon>Alphaproteobacteria</taxon>
        <taxon>Sphingomonadales</taxon>
        <taxon>Erythrobacteraceae</taxon>
        <taxon>Alteraurantiacibacter</taxon>
    </lineage>
</organism>
<gene>
    <name evidence="9" type="ORF">GRI99_15615</name>
</gene>
<evidence type="ECO:0000256" key="5">
    <source>
        <dbReference type="RuleBase" id="RU362026"/>
    </source>
</evidence>
<keyword evidence="3" id="KW-0808">Transferase</keyword>
<evidence type="ECO:0000313" key="9">
    <source>
        <dbReference type="EMBL" id="MXO73057.1"/>
    </source>
</evidence>
<dbReference type="InterPro" id="IPR015840">
    <property type="entry name" value="DNA_MeTrfase_ParB"/>
</dbReference>
<dbReference type="SUPFAM" id="SSF110849">
    <property type="entry name" value="ParB/Sulfiredoxin"/>
    <property type="match status" value="1"/>
</dbReference>
<evidence type="ECO:0000256" key="6">
    <source>
        <dbReference type="SAM" id="MobiDB-lite"/>
    </source>
</evidence>
<comment type="caution">
    <text evidence="9">The sequence shown here is derived from an EMBL/GenBank/DDBJ whole genome shotgun (WGS) entry which is preliminary data.</text>
</comment>
<feature type="region of interest" description="Disordered" evidence="6">
    <location>
        <begin position="1"/>
        <end position="32"/>
    </location>
</feature>
<dbReference type="EC" id="2.1.1.-" evidence="5"/>
<dbReference type="GO" id="GO:0032259">
    <property type="term" value="P:methylation"/>
    <property type="evidence" value="ECO:0007669"/>
    <property type="project" value="UniProtKB-KW"/>
</dbReference>
<evidence type="ECO:0000259" key="8">
    <source>
        <dbReference type="SMART" id="SM00470"/>
    </source>
</evidence>
<evidence type="ECO:0000256" key="2">
    <source>
        <dbReference type="ARBA" id="ARBA00022603"/>
    </source>
</evidence>
<dbReference type="InterPro" id="IPR002941">
    <property type="entry name" value="DNA_methylase_N4/N6"/>
</dbReference>
<dbReference type="PRINTS" id="PR00508">
    <property type="entry name" value="S21N4MTFRASE"/>
</dbReference>
<feature type="compositionally biased region" description="Basic and acidic residues" evidence="6">
    <location>
        <begin position="7"/>
        <end position="32"/>
    </location>
</feature>
<dbReference type="Gene3D" id="3.90.1530.10">
    <property type="entry name" value="Conserved hypothetical protein from pyrococcus furiosus pfu- 392566-001, ParB domain"/>
    <property type="match status" value="1"/>
</dbReference>
<evidence type="ECO:0000256" key="3">
    <source>
        <dbReference type="ARBA" id="ARBA00022679"/>
    </source>
</evidence>
<reference evidence="9 10" key="1">
    <citation type="submission" date="2019-12" db="EMBL/GenBank/DDBJ databases">
        <title>Genomic-based taxomic classification of the family Erythrobacteraceae.</title>
        <authorList>
            <person name="Xu L."/>
        </authorList>
    </citation>
    <scope>NUCLEOTIDE SEQUENCE [LARGE SCALE GENOMIC DNA]</scope>
    <source>
        <strain evidence="9 10">M0322</strain>
    </source>
</reference>
<dbReference type="InterPro" id="IPR002052">
    <property type="entry name" value="DNA_methylase_N6_adenine_CS"/>
</dbReference>
<dbReference type="PROSITE" id="PS00092">
    <property type="entry name" value="N6_MTASE"/>
    <property type="match status" value="1"/>
</dbReference>
<dbReference type="InterPro" id="IPR029063">
    <property type="entry name" value="SAM-dependent_MTases_sf"/>
</dbReference>
<dbReference type="Pfam" id="PF01555">
    <property type="entry name" value="N6_N4_Mtase"/>
    <property type="match status" value="1"/>
</dbReference>
<evidence type="ECO:0000313" key="10">
    <source>
        <dbReference type="Proteomes" id="UP000466966"/>
    </source>
</evidence>
<dbReference type="GO" id="GO:0009007">
    <property type="term" value="F:site-specific DNA-methyltransferase (adenine-specific) activity"/>
    <property type="evidence" value="ECO:0007669"/>
    <property type="project" value="UniProtKB-EC"/>
</dbReference>
<comment type="similarity">
    <text evidence="1 5">Belongs to the N(4)/N(6)-methyltransferase family.</text>
</comment>
<dbReference type="OrthoDB" id="7806498at2"/>
<dbReference type="InterPro" id="IPR003115">
    <property type="entry name" value="ParB_N"/>
</dbReference>
<accession>A0A844Z3D9</accession>
<dbReference type="EMBL" id="WTYV01000007">
    <property type="protein sequence ID" value="MXO73057.1"/>
    <property type="molecule type" value="Genomic_DNA"/>
</dbReference>